<evidence type="ECO:0000256" key="1">
    <source>
        <dbReference type="SAM" id="MobiDB-lite"/>
    </source>
</evidence>
<accession>A0A0N5AHN2</accession>
<feature type="compositionally biased region" description="Basic and acidic residues" evidence="1">
    <location>
        <begin position="74"/>
        <end position="93"/>
    </location>
</feature>
<feature type="chain" id="PRO_5005893069" evidence="2">
    <location>
        <begin position="19"/>
        <end position="251"/>
    </location>
</feature>
<reference evidence="4" key="1">
    <citation type="submission" date="2017-02" db="UniProtKB">
        <authorList>
            <consortium name="WormBaseParasite"/>
        </authorList>
    </citation>
    <scope>IDENTIFICATION</scope>
</reference>
<dbReference type="Proteomes" id="UP000046393">
    <property type="component" value="Unplaced"/>
</dbReference>
<dbReference type="WBParaSite" id="SMUV_0000388901-mRNA-1">
    <property type="protein sequence ID" value="SMUV_0000388901-mRNA-1"/>
    <property type="gene ID" value="SMUV_0000388901"/>
</dbReference>
<dbReference type="InterPro" id="IPR039260">
    <property type="entry name" value="Cpg-3"/>
</dbReference>
<evidence type="ECO:0000256" key="2">
    <source>
        <dbReference type="SAM" id="SignalP"/>
    </source>
</evidence>
<keyword evidence="2" id="KW-0732">Signal</keyword>
<name>A0A0N5AHN2_9BILA</name>
<dbReference type="STRING" id="451379.A0A0N5AHN2"/>
<feature type="compositionally biased region" description="Polar residues" evidence="1">
    <location>
        <begin position="125"/>
        <end position="135"/>
    </location>
</feature>
<feature type="region of interest" description="Disordered" evidence="1">
    <location>
        <begin position="43"/>
        <end position="115"/>
    </location>
</feature>
<dbReference type="PANTHER" id="PTHR37973:SF1">
    <property type="entry name" value="DICKKOPF_N DOMAIN-CONTAINING PROTEIN"/>
    <property type="match status" value="1"/>
</dbReference>
<feature type="signal peptide" evidence="2">
    <location>
        <begin position="1"/>
        <end position="18"/>
    </location>
</feature>
<protein>
    <submittedName>
        <fullName evidence="4">Chondroitin proteoglycan 3</fullName>
    </submittedName>
</protein>
<dbReference type="AlphaFoldDB" id="A0A0N5AHN2"/>
<evidence type="ECO:0000313" key="3">
    <source>
        <dbReference type="Proteomes" id="UP000046393"/>
    </source>
</evidence>
<evidence type="ECO:0000313" key="4">
    <source>
        <dbReference type="WBParaSite" id="SMUV_0000388901-mRNA-1"/>
    </source>
</evidence>
<organism evidence="3 4">
    <name type="scientific">Syphacia muris</name>
    <dbReference type="NCBI Taxonomy" id="451379"/>
    <lineage>
        <taxon>Eukaryota</taxon>
        <taxon>Metazoa</taxon>
        <taxon>Ecdysozoa</taxon>
        <taxon>Nematoda</taxon>
        <taxon>Chromadorea</taxon>
        <taxon>Rhabditida</taxon>
        <taxon>Spirurina</taxon>
        <taxon>Oxyuridomorpha</taxon>
        <taxon>Oxyuroidea</taxon>
        <taxon>Oxyuridae</taxon>
        <taxon>Syphacia</taxon>
    </lineage>
</organism>
<dbReference type="PANTHER" id="PTHR37973">
    <property type="entry name" value="CHONDROITIN PROTEOGLYCAN 3"/>
    <property type="match status" value="1"/>
</dbReference>
<feature type="compositionally biased region" description="Basic and acidic residues" evidence="1">
    <location>
        <begin position="43"/>
        <end position="58"/>
    </location>
</feature>
<keyword evidence="3" id="KW-1185">Reference proteome</keyword>
<sequence>MLLLEAGVVCALISSVVPFPEKQVPILKDEVMDSLKKLDAKKELEVKQKETLNAKGFKDAQSLDSPQKPQEMPHAQEDLEHGDNHPHFPNHDHDEDENEETVHAHEDEDDEEDEAIEEEIKQATERGNVSTTTKQPENDDDYEATMCTKEAACFSDSDCYGGQCIGLGVNHCACLSCNTGAVCSGKHGCGGLKGACNRATSRCDCEGAFKKHGYTSLGSALYDLCNVRYCVPNTDSCLGMPCNPGTCICPK</sequence>
<feature type="region of interest" description="Disordered" evidence="1">
    <location>
        <begin position="121"/>
        <end position="140"/>
    </location>
</feature>
<proteinExistence type="predicted"/>